<proteinExistence type="predicted"/>
<organism evidence="1 2">
    <name type="scientific">Methylomonas aurea</name>
    <dbReference type="NCBI Taxonomy" id="2952224"/>
    <lineage>
        <taxon>Bacteria</taxon>
        <taxon>Pseudomonadati</taxon>
        <taxon>Pseudomonadota</taxon>
        <taxon>Gammaproteobacteria</taxon>
        <taxon>Methylococcales</taxon>
        <taxon>Methylococcaceae</taxon>
        <taxon>Methylomonas</taxon>
    </lineage>
</organism>
<keyword evidence="2" id="KW-1185">Reference proteome</keyword>
<evidence type="ECO:0000313" key="1">
    <source>
        <dbReference type="EMBL" id="MCQ8181305.1"/>
    </source>
</evidence>
<gene>
    <name evidence="1" type="ORF">NP603_09300</name>
</gene>
<name>A0ABT1UGF8_9GAMM</name>
<evidence type="ECO:0000313" key="2">
    <source>
        <dbReference type="Proteomes" id="UP001524569"/>
    </source>
</evidence>
<reference evidence="1 2" key="1">
    <citation type="submission" date="2022-07" db="EMBL/GenBank/DDBJ databases">
        <title>Methylomonas rivi sp. nov., Methylomonas rosea sp. nov., Methylomonas aureus sp. nov. and Methylomonas subterranea sp. nov., four novel methanotrophs isolated from a freshwater creek and the deep terrestrial subsurface.</title>
        <authorList>
            <person name="Abin C."/>
            <person name="Sankaranarayanan K."/>
            <person name="Garner C."/>
            <person name="Sindelar R."/>
            <person name="Kotary K."/>
            <person name="Garner R."/>
            <person name="Barclay S."/>
            <person name="Lawson P."/>
            <person name="Krumholz L."/>
        </authorList>
    </citation>
    <scope>NUCLEOTIDE SEQUENCE [LARGE SCALE GENOMIC DNA]</scope>
    <source>
        <strain evidence="1 2">SURF-1</strain>
    </source>
</reference>
<dbReference type="RefSeq" id="WP_256610597.1">
    <property type="nucleotide sequence ID" value="NZ_JANIBM010000008.1"/>
</dbReference>
<accession>A0ABT1UGF8</accession>
<comment type="caution">
    <text evidence="1">The sequence shown here is derived from an EMBL/GenBank/DDBJ whole genome shotgun (WGS) entry which is preliminary data.</text>
</comment>
<dbReference type="Proteomes" id="UP001524569">
    <property type="component" value="Unassembled WGS sequence"/>
</dbReference>
<sequence length="46" mass="4841">MNPTSAYAEIAKVEPRAGFPVMAADSAFFMCDVSLDTFGDGGLLLL</sequence>
<dbReference type="EMBL" id="JANIBM010000008">
    <property type="protein sequence ID" value="MCQ8181305.1"/>
    <property type="molecule type" value="Genomic_DNA"/>
</dbReference>
<protein>
    <submittedName>
        <fullName evidence="1">Uncharacterized protein</fullName>
    </submittedName>
</protein>